<dbReference type="OrthoDB" id="2162994at2759"/>
<name>A0A1L8H2T1_XENLA</name>
<dbReference type="Pfam" id="PF00320">
    <property type="entry name" value="GATA"/>
    <property type="match status" value="1"/>
</dbReference>
<feature type="region of interest" description="Disordered" evidence="2">
    <location>
        <begin position="51"/>
        <end position="120"/>
    </location>
</feature>
<dbReference type="InterPro" id="IPR013088">
    <property type="entry name" value="Znf_NHR/GATA"/>
</dbReference>
<dbReference type="GO" id="GO:0048599">
    <property type="term" value="P:oocyte development"/>
    <property type="evidence" value="ECO:0000318"/>
    <property type="project" value="GO_Central"/>
</dbReference>
<proteinExistence type="predicted"/>
<dbReference type="GeneID" id="108711699"/>
<evidence type="ECO:0000256" key="1">
    <source>
        <dbReference type="ARBA" id="ARBA00023242"/>
    </source>
</evidence>
<dbReference type="GO" id="GO:0006357">
    <property type="term" value="P:regulation of transcription by RNA polymerase II"/>
    <property type="evidence" value="ECO:0000318"/>
    <property type="project" value="GO_Central"/>
</dbReference>
<protein>
    <submittedName>
        <fullName evidence="4">Uncharacterized protein LOC108711699</fullName>
    </submittedName>
</protein>
<dbReference type="CDD" id="cd00202">
    <property type="entry name" value="ZnF_GATA"/>
    <property type="match status" value="1"/>
</dbReference>
<dbReference type="PANTHER" id="PTHR47341:SF1">
    <property type="entry name" value="GATA-TYPE ZINC FINGER PROTEIN 1"/>
    <property type="match status" value="1"/>
</dbReference>
<dbReference type="InterPro" id="IPR053116">
    <property type="entry name" value="GATA-type_Znf_Regulator"/>
</dbReference>
<dbReference type="OMA" id="NILYLMQ"/>
<dbReference type="GO" id="GO:0008270">
    <property type="term" value="F:zinc ion binding"/>
    <property type="evidence" value="ECO:0007669"/>
    <property type="project" value="InterPro"/>
</dbReference>
<dbReference type="SUPFAM" id="SSF57716">
    <property type="entry name" value="Glucocorticoid receptor-like (DNA-binding domain)"/>
    <property type="match status" value="1"/>
</dbReference>
<sequence length="473" mass="52615">MTMENQFFVEGVYPDFTLLEEALLPPCLEATPCSESNQISEWTRTGAETQCAQSPLGGADGEAPASGFACESRGQPAGGEVSVRAEQYRTAGTRGSSKKRKNRCPSRRQLNRSQKQREKMEYLVHPPPEPNILYLMQESAKLLPELEKRVCDPSSSSSEDPQIVYGGHCNTSSRMGQGSILLSPKHSSLNYNAMELLNLISTKCSGLHELDGDQELVKEEIRLNTCKGKSIDRGMVEVKENCLLIAEEEHVAIEAQKEEERVPERQNPSLKMFATEQSVHNVAVACTSRKVLMNTGDDQHEGKSPEGVSSLIKASLDQELCRMKTPRKQRTPSKSMQKLDPSFQGIEFQMHLSLEKENCGDYQLIVTSFYSKKKSRHGSIKSKSRLNSISLTSSSEDDQPSILTKQSKRCASCKTLKTPLWRDAEDGTPLCNACGIRYKKYGVRCSQCWTIPKKDGKTYSRYCGCGGTFRAPV</sequence>
<evidence type="ECO:0000256" key="2">
    <source>
        <dbReference type="SAM" id="MobiDB-lite"/>
    </source>
</evidence>
<accession>A0A1L8H2T1</accession>
<keyword evidence="1" id="KW-0539">Nucleus</keyword>
<dbReference type="STRING" id="8355.A0A1L8H2T1"/>
<feature type="region of interest" description="Disordered" evidence="2">
    <location>
        <begin position="381"/>
        <end position="400"/>
    </location>
</feature>
<dbReference type="RefSeq" id="XP_018109158.1">
    <property type="nucleotide sequence ID" value="XM_018253669.2"/>
</dbReference>
<gene>
    <name evidence="4" type="primary">LOC108711699</name>
</gene>
<dbReference type="AlphaFoldDB" id="A0A1L8H2T1"/>
<reference evidence="4" key="1">
    <citation type="submission" date="2025-08" db="UniProtKB">
        <authorList>
            <consortium name="RefSeq"/>
        </authorList>
    </citation>
    <scope>IDENTIFICATION</scope>
    <source>
        <strain evidence="4">J_2021</strain>
        <tissue evidence="4">Erythrocytes</tissue>
    </source>
</reference>
<feature type="compositionally biased region" description="Basic residues" evidence="2">
    <location>
        <begin position="96"/>
        <end position="110"/>
    </location>
</feature>
<dbReference type="PRINTS" id="PR00619">
    <property type="entry name" value="GATAZNFINGER"/>
</dbReference>
<evidence type="ECO:0000313" key="4">
    <source>
        <dbReference type="RefSeq" id="XP_018109158.1"/>
    </source>
</evidence>
<dbReference type="GO" id="GO:0043565">
    <property type="term" value="F:sequence-specific DNA binding"/>
    <property type="evidence" value="ECO:0007669"/>
    <property type="project" value="InterPro"/>
</dbReference>
<dbReference type="PaxDb" id="8355-A0A1L8H2T1"/>
<dbReference type="InterPro" id="IPR000679">
    <property type="entry name" value="Znf_GATA"/>
</dbReference>
<dbReference type="SMART" id="SM00401">
    <property type="entry name" value="ZnF_GATA"/>
    <property type="match status" value="1"/>
</dbReference>
<keyword evidence="3" id="KW-1185">Reference proteome</keyword>
<feature type="compositionally biased region" description="Low complexity" evidence="2">
    <location>
        <begin position="385"/>
        <end position="394"/>
    </location>
</feature>
<dbReference type="PANTHER" id="PTHR47341">
    <property type="entry name" value="GATA-TYPE ZINC FINGER PROTEIN 1"/>
    <property type="match status" value="1"/>
</dbReference>
<dbReference type="KEGG" id="xla:108711699"/>
<dbReference type="Bgee" id="108711699">
    <property type="expression patterns" value="Expressed in oocyte and 3 other cell types or tissues"/>
</dbReference>
<dbReference type="GO" id="GO:0007283">
    <property type="term" value="P:spermatogenesis"/>
    <property type="evidence" value="ECO:0000318"/>
    <property type="project" value="GO_Central"/>
</dbReference>
<dbReference type="CTD" id="108711699"/>
<dbReference type="GO" id="GO:0005634">
    <property type="term" value="C:nucleus"/>
    <property type="evidence" value="ECO:0000318"/>
    <property type="project" value="GO_Central"/>
</dbReference>
<evidence type="ECO:0000313" key="3">
    <source>
        <dbReference type="Proteomes" id="UP000186698"/>
    </source>
</evidence>
<organism evidence="3 4">
    <name type="scientific">Xenopus laevis</name>
    <name type="common">African clawed frog</name>
    <dbReference type="NCBI Taxonomy" id="8355"/>
    <lineage>
        <taxon>Eukaryota</taxon>
        <taxon>Metazoa</taxon>
        <taxon>Chordata</taxon>
        <taxon>Craniata</taxon>
        <taxon>Vertebrata</taxon>
        <taxon>Euteleostomi</taxon>
        <taxon>Amphibia</taxon>
        <taxon>Batrachia</taxon>
        <taxon>Anura</taxon>
        <taxon>Pipoidea</taxon>
        <taxon>Pipidae</taxon>
        <taxon>Xenopodinae</taxon>
        <taxon>Xenopus</taxon>
        <taxon>Xenopus</taxon>
    </lineage>
</organism>
<dbReference type="Proteomes" id="UP000186698">
    <property type="component" value="Chromosome 3L"/>
</dbReference>
<dbReference type="Gene3D" id="3.30.50.10">
    <property type="entry name" value="Erythroid Transcription Factor GATA-1, subunit A"/>
    <property type="match status" value="1"/>
</dbReference>
<dbReference type="PROSITE" id="PS50114">
    <property type="entry name" value="GATA_ZN_FINGER_2"/>
    <property type="match status" value="1"/>
</dbReference>